<name>A0A1J1IJ08_9DIPT</name>
<dbReference type="Proteomes" id="UP000183832">
    <property type="component" value="Unassembled WGS sequence"/>
</dbReference>
<gene>
    <name evidence="1" type="ORF">CLUMA_CG012843</name>
</gene>
<sequence length="126" mass="14674">MKHFKLCFKLIDTVCWVKNLENIPYQNMNCVLFSKGTKRMGMLGSTFIANKQFLQIRINGPLLIEVWLMLGICWRVLILTRQQSTCMCLLNGEIFQHVLKNLNLTQLKRVDYSSNSLVKVLITFNC</sequence>
<evidence type="ECO:0000313" key="2">
    <source>
        <dbReference type="Proteomes" id="UP000183832"/>
    </source>
</evidence>
<accession>A0A1J1IJ08</accession>
<dbReference type="EMBL" id="CVRI01000051">
    <property type="protein sequence ID" value="CRK99524.1"/>
    <property type="molecule type" value="Genomic_DNA"/>
</dbReference>
<keyword evidence="2" id="KW-1185">Reference proteome</keyword>
<reference evidence="1 2" key="1">
    <citation type="submission" date="2015-04" db="EMBL/GenBank/DDBJ databases">
        <authorList>
            <person name="Syromyatnikov M.Y."/>
            <person name="Popov V.N."/>
        </authorList>
    </citation>
    <scope>NUCLEOTIDE SEQUENCE [LARGE SCALE GENOMIC DNA]</scope>
</reference>
<dbReference type="AlphaFoldDB" id="A0A1J1IJ08"/>
<proteinExistence type="predicted"/>
<organism evidence="1 2">
    <name type="scientific">Clunio marinus</name>
    <dbReference type="NCBI Taxonomy" id="568069"/>
    <lineage>
        <taxon>Eukaryota</taxon>
        <taxon>Metazoa</taxon>
        <taxon>Ecdysozoa</taxon>
        <taxon>Arthropoda</taxon>
        <taxon>Hexapoda</taxon>
        <taxon>Insecta</taxon>
        <taxon>Pterygota</taxon>
        <taxon>Neoptera</taxon>
        <taxon>Endopterygota</taxon>
        <taxon>Diptera</taxon>
        <taxon>Nematocera</taxon>
        <taxon>Chironomoidea</taxon>
        <taxon>Chironomidae</taxon>
        <taxon>Clunio</taxon>
    </lineage>
</organism>
<protein>
    <submittedName>
        <fullName evidence="1">CLUMA_CG012843, isoform A</fullName>
    </submittedName>
</protein>
<evidence type="ECO:0000313" key="1">
    <source>
        <dbReference type="EMBL" id="CRK99524.1"/>
    </source>
</evidence>